<keyword evidence="14" id="KW-1185">Reference proteome</keyword>
<comment type="function">
    <text evidence="10">Essential for pre-mRNA splicing. Implicated in the formation of stable, biologically active snRNP structures.</text>
</comment>
<evidence type="ECO:0000256" key="11">
    <source>
        <dbReference type="SAM" id="MobiDB-lite"/>
    </source>
</evidence>
<dbReference type="GO" id="GO:0000387">
    <property type="term" value="P:spliceosomal snRNP assembly"/>
    <property type="evidence" value="ECO:0007669"/>
    <property type="project" value="UniProtKB-UniRule"/>
</dbReference>
<sequence length="124" mass="13848">MKLVRFLMKLANESVTVELKNGTVLTGVIIGVDISMNTHLKNVKIVNKVTPGSKEPNYILLDHLTVRGNNIRYFILSDSIPLDTLLIDDTPKQKPSRARLPLSRGRGRGRMARGGSRGRFAPRR</sequence>
<evidence type="ECO:0000256" key="8">
    <source>
        <dbReference type="ARBA" id="ARBA00023242"/>
    </source>
</evidence>
<evidence type="ECO:0000256" key="6">
    <source>
        <dbReference type="ARBA" id="ARBA00022728"/>
    </source>
</evidence>
<evidence type="ECO:0000256" key="3">
    <source>
        <dbReference type="ARBA" id="ARBA00008146"/>
    </source>
</evidence>
<dbReference type="FunFam" id="2.30.30.100:FF:000016">
    <property type="entry name" value="Small nuclear ribonucleoprotein Sm D1"/>
    <property type="match status" value="1"/>
</dbReference>
<keyword evidence="9 10" id="KW-0687">Ribonucleoprotein</keyword>
<dbReference type="AlphaFoldDB" id="A0AAD9PM20"/>
<evidence type="ECO:0000256" key="9">
    <source>
        <dbReference type="ARBA" id="ARBA00023274"/>
    </source>
</evidence>
<name>A0AAD9PM20_9APIC</name>
<proteinExistence type="inferred from homology"/>
<dbReference type="GO" id="GO:0005737">
    <property type="term" value="C:cytoplasm"/>
    <property type="evidence" value="ECO:0007669"/>
    <property type="project" value="UniProtKB-SubCell"/>
</dbReference>
<dbReference type="Gene3D" id="2.30.30.100">
    <property type="match status" value="1"/>
</dbReference>
<gene>
    <name evidence="13" type="ORF">BdWA1_002122</name>
</gene>
<dbReference type="SUPFAM" id="SSF50182">
    <property type="entry name" value="Sm-like ribonucleoproteins"/>
    <property type="match status" value="1"/>
</dbReference>
<protein>
    <recommendedName>
        <fullName evidence="10">Small nuclear ribonucleoprotein Sm D1</fullName>
    </recommendedName>
    <alternativeName>
        <fullName evidence="10">snRNP core protein D1</fullName>
    </alternativeName>
</protein>
<organism evidence="13 14">
    <name type="scientific">Babesia duncani</name>
    <dbReference type="NCBI Taxonomy" id="323732"/>
    <lineage>
        <taxon>Eukaryota</taxon>
        <taxon>Sar</taxon>
        <taxon>Alveolata</taxon>
        <taxon>Apicomplexa</taxon>
        <taxon>Aconoidasida</taxon>
        <taxon>Piroplasmida</taxon>
        <taxon>Babesiidae</taxon>
        <taxon>Babesia</taxon>
    </lineage>
</organism>
<evidence type="ECO:0000256" key="4">
    <source>
        <dbReference type="ARBA" id="ARBA00022490"/>
    </source>
</evidence>
<dbReference type="InterPro" id="IPR047575">
    <property type="entry name" value="Sm"/>
</dbReference>
<dbReference type="InterPro" id="IPR027141">
    <property type="entry name" value="LSm4/Sm_D1/D3"/>
</dbReference>
<feature type="domain" description="Sm" evidence="12">
    <location>
        <begin position="2"/>
        <end position="80"/>
    </location>
</feature>
<comment type="caution">
    <text evidence="13">The sequence shown here is derived from an EMBL/GenBank/DDBJ whole genome shotgun (WGS) entry which is preliminary data.</text>
</comment>
<dbReference type="InterPro" id="IPR010920">
    <property type="entry name" value="LSM_dom_sf"/>
</dbReference>
<dbReference type="KEGG" id="bdw:94336420"/>
<evidence type="ECO:0000256" key="7">
    <source>
        <dbReference type="ARBA" id="ARBA00023187"/>
    </source>
</evidence>
<evidence type="ECO:0000256" key="1">
    <source>
        <dbReference type="ARBA" id="ARBA00004123"/>
    </source>
</evidence>
<keyword evidence="8 10" id="KW-0539">Nucleus</keyword>
<dbReference type="InterPro" id="IPR001163">
    <property type="entry name" value="Sm_dom_euk/arc"/>
</dbReference>
<dbReference type="GeneID" id="94336420"/>
<accession>A0AAD9PM20</accession>
<dbReference type="CDD" id="cd01724">
    <property type="entry name" value="Sm_D1"/>
    <property type="match status" value="1"/>
</dbReference>
<dbReference type="PANTHER" id="PTHR23338">
    <property type="entry name" value="SMALL NUCLEAR RIBONUCLEOPROTEIN SM"/>
    <property type="match status" value="1"/>
</dbReference>
<evidence type="ECO:0000313" key="14">
    <source>
        <dbReference type="Proteomes" id="UP001214638"/>
    </source>
</evidence>
<evidence type="ECO:0000313" key="13">
    <source>
        <dbReference type="EMBL" id="KAK2196873.1"/>
    </source>
</evidence>
<dbReference type="EMBL" id="JALLKP010000002">
    <property type="protein sequence ID" value="KAK2196873.1"/>
    <property type="molecule type" value="Genomic_DNA"/>
</dbReference>
<comment type="subcellular location">
    <subcellularLocation>
        <location evidence="2">Cytoplasm</location>
    </subcellularLocation>
    <subcellularLocation>
        <location evidence="1 10">Nucleus</location>
    </subcellularLocation>
</comment>
<dbReference type="InterPro" id="IPR034102">
    <property type="entry name" value="Sm_D1"/>
</dbReference>
<dbReference type="Pfam" id="PF01423">
    <property type="entry name" value="LSM"/>
    <property type="match status" value="1"/>
</dbReference>
<evidence type="ECO:0000256" key="5">
    <source>
        <dbReference type="ARBA" id="ARBA00022664"/>
    </source>
</evidence>
<reference evidence="13" key="1">
    <citation type="journal article" date="2023" name="Nat. Microbiol.">
        <title>Babesia duncani multi-omics identifies virulence factors and drug targets.</title>
        <authorList>
            <person name="Singh P."/>
            <person name="Lonardi S."/>
            <person name="Liang Q."/>
            <person name="Vydyam P."/>
            <person name="Khabirova E."/>
            <person name="Fang T."/>
            <person name="Gihaz S."/>
            <person name="Thekkiniath J."/>
            <person name="Munshi M."/>
            <person name="Abel S."/>
            <person name="Ciampossin L."/>
            <person name="Batugedara G."/>
            <person name="Gupta M."/>
            <person name="Lu X.M."/>
            <person name="Lenz T."/>
            <person name="Chakravarty S."/>
            <person name="Cornillot E."/>
            <person name="Hu Y."/>
            <person name="Ma W."/>
            <person name="Gonzalez L.M."/>
            <person name="Sanchez S."/>
            <person name="Estrada K."/>
            <person name="Sanchez-Flores A."/>
            <person name="Montero E."/>
            <person name="Harb O.S."/>
            <person name="Le Roch K.G."/>
            <person name="Mamoun C.B."/>
        </authorList>
    </citation>
    <scope>NUCLEOTIDE SEQUENCE</scope>
    <source>
        <strain evidence="13">WA1</strain>
    </source>
</reference>
<keyword evidence="6" id="KW-0747">Spliceosome</keyword>
<evidence type="ECO:0000256" key="2">
    <source>
        <dbReference type="ARBA" id="ARBA00004496"/>
    </source>
</evidence>
<feature type="region of interest" description="Disordered" evidence="11">
    <location>
        <begin position="88"/>
        <end position="124"/>
    </location>
</feature>
<dbReference type="RefSeq" id="XP_067803715.1">
    <property type="nucleotide sequence ID" value="XM_067947151.1"/>
</dbReference>
<keyword evidence="7 10" id="KW-0508">mRNA splicing</keyword>
<dbReference type="GO" id="GO:0003723">
    <property type="term" value="F:RNA binding"/>
    <property type="evidence" value="ECO:0007669"/>
    <property type="project" value="InterPro"/>
</dbReference>
<evidence type="ECO:0000259" key="12">
    <source>
        <dbReference type="PROSITE" id="PS52002"/>
    </source>
</evidence>
<keyword evidence="4" id="KW-0963">Cytoplasm</keyword>
<evidence type="ECO:0000256" key="10">
    <source>
        <dbReference type="RuleBase" id="RU365054"/>
    </source>
</evidence>
<keyword evidence="5 10" id="KW-0507">mRNA processing</keyword>
<dbReference type="PROSITE" id="PS52002">
    <property type="entry name" value="SM"/>
    <property type="match status" value="1"/>
</dbReference>
<dbReference type="Proteomes" id="UP001214638">
    <property type="component" value="Unassembled WGS sequence"/>
</dbReference>
<dbReference type="SMART" id="SM00651">
    <property type="entry name" value="Sm"/>
    <property type="match status" value="1"/>
</dbReference>
<comment type="similarity">
    <text evidence="3 10">Belongs to the snRNP core protein family.</text>
</comment>
<dbReference type="GO" id="GO:0005681">
    <property type="term" value="C:spliceosomal complex"/>
    <property type="evidence" value="ECO:0007669"/>
    <property type="project" value="UniProtKB-KW"/>
</dbReference>